<dbReference type="EMBL" id="JAJSOW010000104">
    <property type="protein sequence ID" value="KAI9168683.1"/>
    <property type="molecule type" value="Genomic_DNA"/>
</dbReference>
<evidence type="ECO:0000256" key="1">
    <source>
        <dbReference type="SAM" id="MobiDB-lite"/>
    </source>
</evidence>
<feature type="compositionally biased region" description="Gly residues" evidence="1">
    <location>
        <begin position="82"/>
        <end position="95"/>
    </location>
</feature>
<dbReference type="Proteomes" id="UP001064489">
    <property type="component" value="Chromosome 7"/>
</dbReference>
<feature type="compositionally biased region" description="Polar residues" evidence="1">
    <location>
        <begin position="32"/>
        <end position="56"/>
    </location>
</feature>
<gene>
    <name evidence="2" type="ORF">LWI28_000411</name>
</gene>
<organism evidence="2 3">
    <name type="scientific">Acer negundo</name>
    <name type="common">Box elder</name>
    <dbReference type="NCBI Taxonomy" id="4023"/>
    <lineage>
        <taxon>Eukaryota</taxon>
        <taxon>Viridiplantae</taxon>
        <taxon>Streptophyta</taxon>
        <taxon>Embryophyta</taxon>
        <taxon>Tracheophyta</taxon>
        <taxon>Spermatophyta</taxon>
        <taxon>Magnoliopsida</taxon>
        <taxon>eudicotyledons</taxon>
        <taxon>Gunneridae</taxon>
        <taxon>Pentapetalae</taxon>
        <taxon>rosids</taxon>
        <taxon>malvids</taxon>
        <taxon>Sapindales</taxon>
        <taxon>Sapindaceae</taxon>
        <taxon>Hippocastanoideae</taxon>
        <taxon>Acereae</taxon>
        <taxon>Acer</taxon>
    </lineage>
</organism>
<feature type="region of interest" description="Disordered" evidence="1">
    <location>
        <begin position="24"/>
        <end position="110"/>
    </location>
</feature>
<dbReference type="AlphaFoldDB" id="A0AAD5IL27"/>
<comment type="caution">
    <text evidence="2">The sequence shown here is derived from an EMBL/GenBank/DDBJ whole genome shotgun (WGS) entry which is preliminary data.</text>
</comment>
<reference evidence="2" key="2">
    <citation type="submission" date="2023-02" db="EMBL/GenBank/DDBJ databases">
        <authorList>
            <person name="Swenson N.G."/>
            <person name="Wegrzyn J.L."/>
            <person name="Mcevoy S.L."/>
        </authorList>
    </citation>
    <scope>NUCLEOTIDE SEQUENCE</scope>
    <source>
        <strain evidence="2">91603</strain>
        <tissue evidence="2">Leaf</tissue>
    </source>
</reference>
<protein>
    <submittedName>
        <fullName evidence="2">Uncharacterized protein</fullName>
    </submittedName>
</protein>
<keyword evidence="3" id="KW-1185">Reference proteome</keyword>
<sequence length="110" mass="10647">MNNPVGSPISIVDGQKWRPRCVSIFDDGEPVPSSTMATDGTSLDSGRTGAGQSRPVTTGGGARSGSDRAESTPGWASCGDTGADGGDTGADGGGTETDDSGAVATAVGNA</sequence>
<name>A0AAD5IL27_ACENE</name>
<accession>A0AAD5IL27</accession>
<reference evidence="2" key="1">
    <citation type="journal article" date="2022" name="Plant J.">
        <title>Strategies of tolerance reflected in two North American maple genomes.</title>
        <authorList>
            <person name="McEvoy S.L."/>
            <person name="Sezen U.U."/>
            <person name="Trouern-Trend A."/>
            <person name="McMahon S.M."/>
            <person name="Schaberg P.G."/>
            <person name="Yang J."/>
            <person name="Wegrzyn J.L."/>
            <person name="Swenson N.G."/>
        </authorList>
    </citation>
    <scope>NUCLEOTIDE SEQUENCE</scope>
    <source>
        <strain evidence="2">91603</strain>
    </source>
</reference>
<proteinExistence type="predicted"/>
<evidence type="ECO:0000313" key="2">
    <source>
        <dbReference type="EMBL" id="KAI9168683.1"/>
    </source>
</evidence>
<evidence type="ECO:0000313" key="3">
    <source>
        <dbReference type="Proteomes" id="UP001064489"/>
    </source>
</evidence>